<dbReference type="AlphaFoldDB" id="A0A2G8JE34"/>
<evidence type="ECO:0000256" key="4">
    <source>
        <dbReference type="ARBA" id="ARBA00022968"/>
    </source>
</evidence>
<name>A0A2G8JE34_STIJA</name>
<evidence type="ECO:0000256" key="3">
    <source>
        <dbReference type="ARBA" id="ARBA00022692"/>
    </source>
</evidence>
<keyword evidence="2 9" id="KW-0808">Transferase</keyword>
<feature type="non-terminal residue" evidence="9">
    <location>
        <position position="1"/>
    </location>
</feature>
<dbReference type="InterPro" id="IPR027417">
    <property type="entry name" value="P-loop_NTPase"/>
</dbReference>
<keyword evidence="3" id="KW-0812">Transmembrane</keyword>
<gene>
    <name evidence="9" type="ORF">BSL78_29172</name>
</gene>
<evidence type="ECO:0000256" key="6">
    <source>
        <dbReference type="ARBA" id="ARBA00023034"/>
    </source>
</evidence>
<keyword evidence="4" id="KW-0735">Signal-anchor</keyword>
<keyword evidence="8" id="KW-0325">Glycoprotein</keyword>
<keyword evidence="7" id="KW-0472">Membrane</keyword>
<evidence type="ECO:0000313" key="9">
    <source>
        <dbReference type="EMBL" id="PIK34006.1"/>
    </source>
</evidence>
<evidence type="ECO:0000256" key="5">
    <source>
        <dbReference type="ARBA" id="ARBA00022989"/>
    </source>
</evidence>
<keyword evidence="10" id="KW-1185">Reference proteome</keyword>
<comment type="subcellular location">
    <subcellularLocation>
        <location evidence="1">Golgi apparatus membrane</location>
        <topology evidence="1">Single-pass type II membrane protein</topology>
    </subcellularLocation>
</comment>
<evidence type="ECO:0000256" key="8">
    <source>
        <dbReference type="ARBA" id="ARBA00023180"/>
    </source>
</evidence>
<dbReference type="STRING" id="307972.A0A2G8JE34"/>
<dbReference type="PANTHER" id="PTHR12129">
    <property type="entry name" value="HEPARAN SULFATE 2-O-SULFOTRANSFERASE"/>
    <property type="match status" value="1"/>
</dbReference>
<evidence type="ECO:0000256" key="2">
    <source>
        <dbReference type="ARBA" id="ARBA00022679"/>
    </source>
</evidence>
<dbReference type="Proteomes" id="UP000230750">
    <property type="component" value="Unassembled WGS sequence"/>
</dbReference>
<keyword evidence="6" id="KW-0333">Golgi apparatus</keyword>
<dbReference type="SUPFAM" id="SSF52540">
    <property type="entry name" value="P-loop containing nucleoside triphosphate hydrolases"/>
    <property type="match status" value="1"/>
</dbReference>
<dbReference type="GO" id="GO:0000139">
    <property type="term" value="C:Golgi membrane"/>
    <property type="evidence" value="ECO:0007669"/>
    <property type="project" value="UniProtKB-SubCell"/>
</dbReference>
<dbReference type="GO" id="GO:0008146">
    <property type="term" value="F:sulfotransferase activity"/>
    <property type="evidence" value="ECO:0007669"/>
    <property type="project" value="InterPro"/>
</dbReference>
<dbReference type="InterPro" id="IPR007734">
    <property type="entry name" value="Heparan_SO4_2-O-STrfase"/>
</dbReference>
<evidence type="ECO:0000313" key="10">
    <source>
        <dbReference type="Proteomes" id="UP000230750"/>
    </source>
</evidence>
<dbReference type="PANTHER" id="PTHR12129:SF15">
    <property type="entry name" value="URONYL 2-SULFOTRANSFERASE"/>
    <property type="match status" value="1"/>
</dbReference>
<accession>A0A2G8JE34</accession>
<organism evidence="9 10">
    <name type="scientific">Stichopus japonicus</name>
    <name type="common">Sea cucumber</name>
    <dbReference type="NCBI Taxonomy" id="307972"/>
    <lineage>
        <taxon>Eukaryota</taxon>
        <taxon>Metazoa</taxon>
        <taxon>Echinodermata</taxon>
        <taxon>Eleutherozoa</taxon>
        <taxon>Echinozoa</taxon>
        <taxon>Holothuroidea</taxon>
        <taxon>Aspidochirotacea</taxon>
        <taxon>Aspidochirotida</taxon>
        <taxon>Stichopodidae</taxon>
        <taxon>Apostichopus</taxon>
    </lineage>
</organism>
<proteinExistence type="predicted"/>
<comment type="caution">
    <text evidence="9">The sequence shown here is derived from an EMBL/GenBank/DDBJ whole genome shotgun (WGS) entry which is preliminary data.</text>
</comment>
<sequence length="280" mass="32643">ISKKSRPLSFDLNPVNGTNITIIHNAVPKTGSRALELLVRKFTFRYKDKIRCKESFPPEIADNSEKINEFVQSLEQGSYLRGHFPFQSFSESDVNVAYINIVRPPIERLQSNYYFDLYGDGESNPQNNAVYHQPTIDECIKNDVCFRKVYSYYRGSTLKTFCGHDIRCTKNTRWTLERAKENSRKYLMIGLTSQWSTTVRVLEILLPDLLNGLSTLMLEETEKAKSTFRTAKKIPLKNETLEFLKRDMSLENEFYQFVQEGFETATRLLLRNRTTVERTQ</sequence>
<reference evidence="9 10" key="1">
    <citation type="journal article" date="2017" name="PLoS Biol.">
        <title>The sea cucumber genome provides insights into morphological evolution and visceral regeneration.</title>
        <authorList>
            <person name="Zhang X."/>
            <person name="Sun L."/>
            <person name="Yuan J."/>
            <person name="Sun Y."/>
            <person name="Gao Y."/>
            <person name="Zhang L."/>
            <person name="Li S."/>
            <person name="Dai H."/>
            <person name="Hamel J.F."/>
            <person name="Liu C."/>
            <person name="Yu Y."/>
            <person name="Liu S."/>
            <person name="Lin W."/>
            <person name="Guo K."/>
            <person name="Jin S."/>
            <person name="Xu P."/>
            <person name="Storey K.B."/>
            <person name="Huan P."/>
            <person name="Zhang T."/>
            <person name="Zhou Y."/>
            <person name="Zhang J."/>
            <person name="Lin C."/>
            <person name="Li X."/>
            <person name="Xing L."/>
            <person name="Huo D."/>
            <person name="Sun M."/>
            <person name="Wang L."/>
            <person name="Mercier A."/>
            <person name="Li F."/>
            <person name="Yang H."/>
            <person name="Xiang J."/>
        </authorList>
    </citation>
    <scope>NUCLEOTIDE SEQUENCE [LARGE SCALE GENOMIC DNA]</scope>
    <source>
        <strain evidence="9">Shaxun</strain>
        <tissue evidence="9">Muscle</tissue>
    </source>
</reference>
<evidence type="ECO:0000256" key="1">
    <source>
        <dbReference type="ARBA" id="ARBA00004323"/>
    </source>
</evidence>
<dbReference type="OrthoDB" id="10019582at2759"/>
<keyword evidence="5" id="KW-1133">Transmembrane helix</keyword>
<protein>
    <submittedName>
        <fullName evidence="9">Putative uronyl 2-sulfotransferase</fullName>
    </submittedName>
</protein>
<dbReference type="Gene3D" id="3.40.50.300">
    <property type="entry name" value="P-loop containing nucleotide triphosphate hydrolases"/>
    <property type="match status" value="1"/>
</dbReference>
<dbReference type="EMBL" id="MRZV01002319">
    <property type="protein sequence ID" value="PIK34006.1"/>
    <property type="molecule type" value="Genomic_DNA"/>
</dbReference>
<evidence type="ECO:0000256" key="7">
    <source>
        <dbReference type="ARBA" id="ARBA00023136"/>
    </source>
</evidence>